<dbReference type="RefSeq" id="WP_145048864.1">
    <property type="nucleotide sequence ID" value="NZ_CP036433.1"/>
</dbReference>
<dbReference type="InterPro" id="IPR036388">
    <property type="entry name" value="WH-like_DNA-bd_sf"/>
</dbReference>
<dbReference type="Gene3D" id="1.10.1740.10">
    <property type="match status" value="1"/>
</dbReference>
<dbReference type="SUPFAM" id="SSF88659">
    <property type="entry name" value="Sigma3 and sigma4 domains of RNA polymerase sigma factors"/>
    <property type="match status" value="1"/>
</dbReference>
<dbReference type="Gene3D" id="1.10.10.10">
    <property type="entry name" value="Winged helix-like DNA-binding domain superfamily/Winged helix DNA-binding domain"/>
    <property type="match status" value="1"/>
</dbReference>
<feature type="domain" description="RNA polymerase sigma-70 region 2" evidence="5">
    <location>
        <begin position="15"/>
        <end position="78"/>
    </location>
</feature>
<dbReference type="AlphaFoldDB" id="A0A518DLJ5"/>
<keyword evidence="2" id="KW-0805">Transcription regulation</keyword>
<dbReference type="InterPro" id="IPR007627">
    <property type="entry name" value="RNA_pol_sigma70_r2"/>
</dbReference>
<evidence type="ECO:0000259" key="5">
    <source>
        <dbReference type="Pfam" id="PF04542"/>
    </source>
</evidence>
<proteinExistence type="inferred from homology"/>
<evidence type="ECO:0000256" key="3">
    <source>
        <dbReference type="ARBA" id="ARBA00023082"/>
    </source>
</evidence>
<dbReference type="NCBIfam" id="TIGR02937">
    <property type="entry name" value="sigma70-ECF"/>
    <property type="match status" value="1"/>
</dbReference>
<evidence type="ECO:0000313" key="7">
    <source>
        <dbReference type="EMBL" id="QDU92692.1"/>
    </source>
</evidence>
<dbReference type="EMBL" id="CP036433">
    <property type="protein sequence ID" value="QDU92692.1"/>
    <property type="molecule type" value="Genomic_DNA"/>
</dbReference>
<evidence type="ECO:0000256" key="2">
    <source>
        <dbReference type="ARBA" id="ARBA00023015"/>
    </source>
</evidence>
<dbReference type="Proteomes" id="UP000317648">
    <property type="component" value="Chromosome"/>
</dbReference>
<dbReference type="SUPFAM" id="SSF88946">
    <property type="entry name" value="Sigma2 domain of RNA polymerase sigma factors"/>
    <property type="match status" value="1"/>
</dbReference>
<protein>
    <submittedName>
        <fullName evidence="7">RNA polymerase sigma factor SigM</fullName>
    </submittedName>
</protein>
<dbReference type="InterPro" id="IPR013324">
    <property type="entry name" value="RNA_pol_sigma_r3/r4-like"/>
</dbReference>
<feature type="domain" description="RNA polymerase sigma factor 70 region 4 type 2" evidence="6">
    <location>
        <begin position="106"/>
        <end position="157"/>
    </location>
</feature>
<dbReference type="GO" id="GO:0006352">
    <property type="term" value="P:DNA-templated transcription initiation"/>
    <property type="evidence" value="ECO:0007669"/>
    <property type="project" value="InterPro"/>
</dbReference>
<evidence type="ECO:0000256" key="1">
    <source>
        <dbReference type="ARBA" id="ARBA00010641"/>
    </source>
</evidence>
<gene>
    <name evidence="7" type="primary">sigM_1</name>
    <name evidence="7" type="ORF">Pla8534_04400</name>
</gene>
<dbReference type="InterPro" id="IPR014284">
    <property type="entry name" value="RNA_pol_sigma-70_dom"/>
</dbReference>
<name>A0A518DLJ5_9BACT</name>
<evidence type="ECO:0000256" key="4">
    <source>
        <dbReference type="ARBA" id="ARBA00023163"/>
    </source>
</evidence>
<dbReference type="PANTHER" id="PTHR43133:SF51">
    <property type="entry name" value="RNA POLYMERASE SIGMA FACTOR"/>
    <property type="match status" value="1"/>
</dbReference>
<keyword evidence="4" id="KW-0804">Transcription</keyword>
<accession>A0A518DLJ5</accession>
<dbReference type="GO" id="GO:0016987">
    <property type="term" value="F:sigma factor activity"/>
    <property type="evidence" value="ECO:0007669"/>
    <property type="project" value="UniProtKB-KW"/>
</dbReference>
<reference evidence="7 8" key="1">
    <citation type="submission" date="2019-02" db="EMBL/GenBank/DDBJ databases">
        <title>Deep-cultivation of Planctomycetes and their phenomic and genomic characterization uncovers novel biology.</title>
        <authorList>
            <person name="Wiegand S."/>
            <person name="Jogler M."/>
            <person name="Boedeker C."/>
            <person name="Pinto D."/>
            <person name="Vollmers J."/>
            <person name="Rivas-Marin E."/>
            <person name="Kohn T."/>
            <person name="Peeters S.H."/>
            <person name="Heuer A."/>
            <person name="Rast P."/>
            <person name="Oberbeckmann S."/>
            <person name="Bunk B."/>
            <person name="Jeske O."/>
            <person name="Meyerdierks A."/>
            <person name="Storesund J.E."/>
            <person name="Kallscheuer N."/>
            <person name="Luecker S."/>
            <person name="Lage O.M."/>
            <person name="Pohl T."/>
            <person name="Merkel B.J."/>
            <person name="Hornburger P."/>
            <person name="Mueller R.-W."/>
            <person name="Bruemmer F."/>
            <person name="Labrenz M."/>
            <person name="Spormann A.M."/>
            <person name="Op den Camp H."/>
            <person name="Overmann J."/>
            <person name="Amann R."/>
            <person name="Jetten M.S.M."/>
            <person name="Mascher T."/>
            <person name="Medema M.H."/>
            <person name="Devos D.P."/>
            <person name="Kaster A.-K."/>
            <person name="Ovreas L."/>
            <person name="Rohde M."/>
            <person name="Galperin M.Y."/>
            <person name="Jogler C."/>
        </authorList>
    </citation>
    <scope>NUCLEOTIDE SEQUENCE [LARGE SCALE GENOMIC DNA]</scope>
    <source>
        <strain evidence="7 8">Pla85_3_4</strain>
    </source>
</reference>
<dbReference type="InterPro" id="IPR039425">
    <property type="entry name" value="RNA_pol_sigma-70-like"/>
</dbReference>
<organism evidence="7 8">
    <name type="scientific">Lignipirellula cremea</name>
    <dbReference type="NCBI Taxonomy" id="2528010"/>
    <lineage>
        <taxon>Bacteria</taxon>
        <taxon>Pseudomonadati</taxon>
        <taxon>Planctomycetota</taxon>
        <taxon>Planctomycetia</taxon>
        <taxon>Pirellulales</taxon>
        <taxon>Pirellulaceae</taxon>
        <taxon>Lignipirellula</taxon>
    </lineage>
</organism>
<evidence type="ECO:0000313" key="8">
    <source>
        <dbReference type="Proteomes" id="UP000317648"/>
    </source>
</evidence>
<dbReference type="Pfam" id="PF08281">
    <property type="entry name" value="Sigma70_r4_2"/>
    <property type="match status" value="1"/>
</dbReference>
<comment type="similarity">
    <text evidence="1">Belongs to the sigma-70 factor family. ECF subfamily.</text>
</comment>
<dbReference type="InterPro" id="IPR013249">
    <property type="entry name" value="RNA_pol_sigma70_r4_t2"/>
</dbReference>
<dbReference type="OrthoDB" id="283659at2"/>
<sequence>MTAPARRSVLEALDRYELPLLRYAQRLLSDEGLARDAVQHAFLQLCRQSPPIDSEKTGAWLYTVCRNKALDQRRRQGRNETLAEAQTLPSADPDPSQAAEQAELGQRLQKYLDQLPTAQREALHLWSSGCSYREIAQITSRREASIRVLVHRALVRLRQHPSVQNLLCEPASQEFPS</sequence>
<evidence type="ECO:0000259" key="6">
    <source>
        <dbReference type="Pfam" id="PF08281"/>
    </source>
</evidence>
<dbReference type="KEGG" id="lcre:Pla8534_04400"/>
<dbReference type="GO" id="GO:0003677">
    <property type="term" value="F:DNA binding"/>
    <property type="evidence" value="ECO:0007669"/>
    <property type="project" value="InterPro"/>
</dbReference>
<keyword evidence="8" id="KW-1185">Reference proteome</keyword>
<dbReference type="Pfam" id="PF04542">
    <property type="entry name" value="Sigma70_r2"/>
    <property type="match status" value="1"/>
</dbReference>
<dbReference type="InterPro" id="IPR013325">
    <property type="entry name" value="RNA_pol_sigma_r2"/>
</dbReference>
<dbReference type="PANTHER" id="PTHR43133">
    <property type="entry name" value="RNA POLYMERASE ECF-TYPE SIGMA FACTO"/>
    <property type="match status" value="1"/>
</dbReference>
<keyword evidence="3" id="KW-0731">Sigma factor</keyword>